<reference evidence="2" key="2">
    <citation type="submission" date="2023-03" db="EMBL/GenBank/DDBJ databases">
        <authorList>
            <person name="Inwood S.N."/>
            <person name="Skelly J.G."/>
            <person name="Guhlin J."/>
            <person name="Harrop T.W.R."/>
            <person name="Goldson S.G."/>
            <person name="Dearden P.K."/>
        </authorList>
    </citation>
    <scope>NUCLEOTIDE SEQUENCE</scope>
    <source>
        <strain evidence="2">Irish</strain>
        <tissue evidence="2">Whole body</tissue>
    </source>
</reference>
<reference evidence="2" key="1">
    <citation type="journal article" date="2023" name="bioRxiv">
        <title>Scaffold-level genome assemblies of two parasitoid biocontrol wasps reveal the parthenogenesis mechanism and an associated novel virus.</title>
        <authorList>
            <person name="Inwood S."/>
            <person name="Skelly J."/>
            <person name="Guhlin J."/>
            <person name="Harrop T."/>
            <person name="Goldson S."/>
            <person name="Dearden P."/>
        </authorList>
    </citation>
    <scope>NUCLEOTIDE SEQUENCE</scope>
    <source>
        <strain evidence="2">Irish</strain>
        <tissue evidence="2">Whole body</tissue>
    </source>
</reference>
<comment type="caution">
    <text evidence="2">The sequence shown here is derived from an EMBL/GenBank/DDBJ whole genome shotgun (WGS) entry which is preliminary data.</text>
</comment>
<keyword evidence="1" id="KW-0732">Signal</keyword>
<feature type="chain" id="PRO_5041328434" evidence="1">
    <location>
        <begin position="25"/>
        <end position="177"/>
    </location>
</feature>
<evidence type="ECO:0000313" key="3">
    <source>
        <dbReference type="Proteomes" id="UP001168990"/>
    </source>
</evidence>
<evidence type="ECO:0000256" key="1">
    <source>
        <dbReference type="SAM" id="SignalP"/>
    </source>
</evidence>
<feature type="signal peptide" evidence="1">
    <location>
        <begin position="1"/>
        <end position="24"/>
    </location>
</feature>
<sequence>MKNTRVLLYFFTILFIQIINESFATPFPVPDSSFVFPGPSTSDDLNPFERLFTNDYESSEHSYGDKFKRRHFNGNKTRHPKPYSSIVHGCRGYRCNFEGYGSRPNHEGYYSQNLPSEDNLATTFTQSSGLPNHPVSSDDSGIIISQANAQTTIFNIGPFSASFSSSNSLSVSNTPTK</sequence>
<name>A0AA39KS33_9HYME</name>
<gene>
    <name evidence="2" type="ORF">PV328_004968</name>
</gene>
<evidence type="ECO:0000313" key="2">
    <source>
        <dbReference type="EMBL" id="KAK0171521.1"/>
    </source>
</evidence>
<organism evidence="2 3">
    <name type="scientific">Microctonus aethiopoides</name>
    <dbReference type="NCBI Taxonomy" id="144406"/>
    <lineage>
        <taxon>Eukaryota</taxon>
        <taxon>Metazoa</taxon>
        <taxon>Ecdysozoa</taxon>
        <taxon>Arthropoda</taxon>
        <taxon>Hexapoda</taxon>
        <taxon>Insecta</taxon>
        <taxon>Pterygota</taxon>
        <taxon>Neoptera</taxon>
        <taxon>Endopterygota</taxon>
        <taxon>Hymenoptera</taxon>
        <taxon>Apocrita</taxon>
        <taxon>Ichneumonoidea</taxon>
        <taxon>Braconidae</taxon>
        <taxon>Euphorinae</taxon>
        <taxon>Microctonus</taxon>
    </lineage>
</organism>
<dbReference type="AlphaFoldDB" id="A0AA39KS33"/>
<proteinExistence type="predicted"/>
<protein>
    <submittedName>
        <fullName evidence="2">Uncharacterized protein</fullName>
    </submittedName>
</protein>
<dbReference type="Proteomes" id="UP001168990">
    <property type="component" value="Unassembled WGS sequence"/>
</dbReference>
<dbReference type="EMBL" id="JAQQBS010000002">
    <property type="protein sequence ID" value="KAK0171521.1"/>
    <property type="molecule type" value="Genomic_DNA"/>
</dbReference>
<keyword evidence="3" id="KW-1185">Reference proteome</keyword>
<accession>A0AA39KS33</accession>